<keyword evidence="13" id="KW-0963">Cytoplasm</keyword>
<dbReference type="GO" id="GO:0006650">
    <property type="term" value="P:glycerophospholipid metabolic process"/>
    <property type="evidence" value="ECO:0007669"/>
    <property type="project" value="UniProtKB-UniRule"/>
</dbReference>
<comment type="pathway">
    <text evidence="13">Membrane lipid metabolism; glycerophospholipid metabolism.</text>
</comment>
<dbReference type="InterPro" id="IPR006168">
    <property type="entry name" value="G3P_DH_NAD-dep"/>
</dbReference>
<evidence type="ECO:0000256" key="3">
    <source>
        <dbReference type="ARBA" id="ARBA00022857"/>
    </source>
</evidence>
<evidence type="ECO:0000259" key="18">
    <source>
        <dbReference type="Pfam" id="PF01210"/>
    </source>
</evidence>
<evidence type="ECO:0000256" key="9">
    <source>
        <dbReference type="ARBA" id="ARBA00052716"/>
    </source>
</evidence>
<dbReference type="InterPro" id="IPR011128">
    <property type="entry name" value="G3P_DH_NAD-dep_N"/>
</dbReference>
<dbReference type="GO" id="GO:0005829">
    <property type="term" value="C:cytosol"/>
    <property type="evidence" value="ECO:0007669"/>
    <property type="project" value="TreeGrafter"/>
</dbReference>
<feature type="active site" description="Proton acceptor" evidence="13 14">
    <location>
        <position position="193"/>
    </location>
</feature>
<evidence type="ECO:0000256" key="17">
    <source>
        <dbReference type="RuleBase" id="RU000437"/>
    </source>
</evidence>
<dbReference type="FunFam" id="3.40.50.720:FF:000019">
    <property type="entry name" value="Glycerol-3-phosphate dehydrogenase [NAD(P)+]"/>
    <property type="match status" value="1"/>
</dbReference>
<evidence type="ECO:0000256" key="15">
    <source>
        <dbReference type="PIRSR" id="PIRSR000114-2"/>
    </source>
</evidence>
<dbReference type="GO" id="GO:0047952">
    <property type="term" value="F:glycerol-3-phosphate dehydrogenase [NAD(P)+] activity"/>
    <property type="evidence" value="ECO:0007669"/>
    <property type="project" value="UniProtKB-UniRule"/>
</dbReference>
<evidence type="ECO:0000313" key="20">
    <source>
        <dbReference type="EMBL" id="MDR6892838.1"/>
    </source>
</evidence>
<evidence type="ECO:0000256" key="10">
    <source>
        <dbReference type="ARBA" id="ARBA00066687"/>
    </source>
</evidence>
<feature type="binding site" evidence="13">
    <location>
        <position position="51"/>
    </location>
    <ligand>
        <name>NADPH</name>
        <dbReference type="ChEBI" id="CHEBI:57783"/>
    </ligand>
</feature>
<evidence type="ECO:0000256" key="8">
    <source>
        <dbReference type="ARBA" id="ARBA00023264"/>
    </source>
</evidence>
<evidence type="ECO:0000256" key="11">
    <source>
        <dbReference type="ARBA" id="ARBA00069372"/>
    </source>
</evidence>
<comment type="similarity">
    <text evidence="1 13 17">Belongs to the NAD-dependent glycerol-3-phosphate dehydrogenase family.</text>
</comment>
<evidence type="ECO:0000256" key="5">
    <source>
        <dbReference type="ARBA" id="ARBA00023027"/>
    </source>
</evidence>
<dbReference type="NCBIfam" id="NF000940">
    <property type="entry name" value="PRK00094.1-2"/>
    <property type="match status" value="1"/>
</dbReference>
<reference evidence="20" key="1">
    <citation type="submission" date="2023-07" db="EMBL/GenBank/DDBJ databases">
        <title>Sequencing the genomes of 1000 actinobacteria strains.</title>
        <authorList>
            <person name="Klenk H.-P."/>
        </authorList>
    </citation>
    <scope>NUCLEOTIDE SEQUENCE</scope>
    <source>
        <strain evidence="20">DSM 13988</strain>
    </source>
</reference>
<dbReference type="InterPro" id="IPR008927">
    <property type="entry name" value="6-PGluconate_DH-like_C_sf"/>
</dbReference>
<evidence type="ECO:0000256" key="16">
    <source>
        <dbReference type="PIRSR" id="PIRSR000114-3"/>
    </source>
</evidence>
<dbReference type="EMBL" id="JAVDUI010000001">
    <property type="protein sequence ID" value="MDR6892838.1"/>
    <property type="molecule type" value="Genomic_DNA"/>
</dbReference>
<dbReference type="RefSeq" id="WP_309852490.1">
    <property type="nucleotide sequence ID" value="NZ_BAAAIU010000004.1"/>
</dbReference>
<keyword evidence="21" id="KW-1185">Reference proteome</keyword>
<dbReference type="Pfam" id="PF07479">
    <property type="entry name" value="NAD_Gly3P_dh_C"/>
    <property type="match status" value="1"/>
</dbReference>
<gene>
    <name evidence="13" type="primary">gpsA</name>
    <name evidence="20" type="ORF">J2S35_001778</name>
</gene>
<dbReference type="PROSITE" id="PS00957">
    <property type="entry name" value="NAD_G3PDH"/>
    <property type="match status" value="1"/>
</dbReference>
<dbReference type="FunFam" id="1.10.1040.10:FF:000001">
    <property type="entry name" value="Glycerol-3-phosphate dehydrogenase [NAD(P)+]"/>
    <property type="match status" value="1"/>
</dbReference>
<dbReference type="NCBIfam" id="NF000942">
    <property type="entry name" value="PRK00094.1-4"/>
    <property type="match status" value="1"/>
</dbReference>
<feature type="binding site" evidence="15">
    <location>
        <position position="108"/>
    </location>
    <ligand>
        <name>substrate</name>
    </ligand>
</feature>
<comment type="function">
    <text evidence="13">Catalyzes the reduction of the glycolytic intermediate dihydroxyacetone phosphate (DHAP) to sn-glycerol 3-phosphate (G3P), the key precursor for phospholipid synthesis.</text>
</comment>
<feature type="domain" description="Glycerol-3-phosphate dehydrogenase NAD-dependent C-terminal" evidence="19">
    <location>
        <begin position="182"/>
        <end position="321"/>
    </location>
</feature>
<feature type="binding site" evidence="13">
    <location>
        <position position="256"/>
    </location>
    <ligand>
        <name>sn-glycerol 3-phosphate</name>
        <dbReference type="ChEBI" id="CHEBI:57597"/>
    </ligand>
</feature>
<evidence type="ECO:0000256" key="12">
    <source>
        <dbReference type="ARBA" id="ARBA00080511"/>
    </source>
</evidence>
<evidence type="ECO:0000256" key="1">
    <source>
        <dbReference type="ARBA" id="ARBA00011009"/>
    </source>
</evidence>
<feature type="binding site" evidence="13">
    <location>
        <position position="108"/>
    </location>
    <ligand>
        <name>sn-glycerol 3-phosphate</name>
        <dbReference type="ChEBI" id="CHEBI:57597"/>
    </ligand>
</feature>
<dbReference type="InterPro" id="IPR036291">
    <property type="entry name" value="NAD(P)-bd_dom_sf"/>
</dbReference>
<feature type="domain" description="Glycerol-3-phosphate dehydrogenase NAD-dependent N-terminal" evidence="18">
    <location>
        <begin position="4"/>
        <end position="160"/>
    </location>
</feature>
<dbReference type="HAMAP" id="MF_00394">
    <property type="entry name" value="NAD_Glyc3P_dehydrog"/>
    <property type="match status" value="1"/>
</dbReference>
<dbReference type="GO" id="GO:0005975">
    <property type="term" value="P:carbohydrate metabolic process"/>
    <property type="evidence" value="ECO:0007669"/>
    <property type="project" value="InterPro"/>
</dbReference>
<feature type="binding site" evidence="16">
    <location>
        <begin position="8"/>
        <end position="13"/>
    </location>
    <ligand>
        <name>NAD(+)</name>
        <dbReference type="ChEBI" id="CHEBI:57540"/>
    </ligand>
</feature>
<evidence type="ECO:0000256" key="13">
    <source>
        <dbReference type="HAMAP-Rule" id="MF_00394"/>
    </source>
</evidence>
<dbReference type="GO" id="GO:0046168">
    <property type="term" value="P:glycerol-3-phosphate catabolic process"/>
    <property type="evidence" value="ECO:0007669"/>
    <property type="project" value="InterPro"/>
</dbReference>
<comment type="catalytic activity">
    <reaction evidence="9">
        <text>sn-glycerol 3-phosphate + NADP(+) = dihydroxyacetone phosphate + NADPH + H(+)</text>
        <dbReference type="Rhea" id="RHEA:11096"/>
        <dbReference type="ChEBI" id="CHEBI:15378"/>
        <dbReference type="ChEBI" id="CHEBI:57597"/>
        <dbReference type="ChEBI" id="CHEBI:57642"/>
        <dbReference type="ChEBI" id="CHEBI:57783"/>
        <dbReference type="ChEBI" id="CHEBI:58349"/>
        <dbReference type="EC" id="1.1.1.94"/>
    </reaction>
    <physiologicalReaction direction="right-to-left" evidence="9">
        <dbReference type="Rhea" id="RHEA:11098"/>
    </physiologicalReaction>
</comment>
<evidence type="ECO:0000256" key="4">
    <source>
        <dbReference type="ARBA" id="ARBA00023002"/>
    </source>
</evidence>
<name>A0AAE4C6Q7_9MICC</name>
<dbReference type="GO" id="GO:0008654">
    <property type="term" value="P:phospholipid biosynthetic process"/>
    <property type="evidence" value="ECO:0007669"/>
    <property type="project" value="UniProtKB-KW"/>
</dbReference>
<feature type="binding site" evidence="13">
    <location>
        <position position="108"/>
    </location>
    <ligand>
        <name>NADPH</name>
        <dbReference type="ChEBI" id="CHEBI:57783"/>
    </ligand>
</feature>
<comment type="subcellular location">
    <subcellularLocation>
        <location evidence="13">Cytoplasm</location>
    </subcellularLocation>
</comment>
<evidence type="ECO:0000256" key="14">
    <source>
        <dbReference type="PIRSR" id="PIRSR000114-1"/>
    </source>
</evidence>
<feature type="binding site" evidence="13">
    <location>
        <position position="11"/>
    </location>
    <ligand>
        <name>NADPH</name>
        <dbReference type="ChEBI" id="CHEBI:57783"/>
    </ligand>
</feature>
<dbReference type="PANTHER" id="PTHR11728:SF1">
    <property type="entry name" value="GLYCEROL-3-PHOSPHATE DEHYDROGENASE [NAD(+)] 2, CHLOROPLASTIC"/>
    <property type="match status" value="1"/>
</dbReference>
<feature type="binding site" evidence="15">
    <location>
        <begin position="257"/>
        <end position="258"/>
    </location>
    <ligand>
        <name>substrate</name>
    </ligand>
</feature>
<dbReference type="Gene3D" id="3.40.50.720">
    <property type="entry name" value="NAD(P)-binding Rossmann-like Domain"/>
    <property type="match status" value="1"/>
</dbReference>
<feature type="binding site" evidence="13">
    <location>
        <position position="257"/>
    </location>
    <ligand>
        <name>sn-glycerol 3-phosphate</name>
        <dbReference type="ChEBI" id="CHEBI:57597"/>
    </ligand>
</feature>
<dbReference type="Gene3D" id="1.10.1040.10">
    <property type="entry name" value="N-(1-d-carboxylethyl)-l-norvaline Dehydrogenase, domain 2"/>
    <property type="match status" value="1"/>
</dbReference>
<comment type="caution">
    <text evidence="20">The sequence shown here is derived from an EMBL/GenBank/DDBJ whole genome shotgun (WGS) entry which is preliminary data.</text>
</comment>
<dbReference type="GO" id="GO:0046167">
    <property type="term" value="P:glycerol-3-phosphate biosynthetic process"/>
    <property type="evidence" value="ECO:0007669"/>
    <property type="project" value="UniProtKB-UniRule"/>
</dbReference>
<evidence type="ECO:0000256" key="2">
    <source>
        <dbReference type="ARBA" id="ARBA00022516"/>
    </source>
</evidence>
<dbReference type="SUPFAM" id="SSF51735">
    <property type="entry name" value="NAD(P)-binding Rossmann-fold domains"/>
    <property type="match status" value="1"/>
</dbReference>
<keyword evidence="6 13" id="KW-0443">Lipid metabolism</keyword>
<keyword evidence="2 13" id="KW-0444">Lipid biosynthesis</keyword>
<dbReference type="PANTHER" id="PTHR11728">
    <property type="entry name" value="GLYCEROL-3-PHOSPHATE DEHYDROGENASE"/>
    <property type="match status" value="1"/>
</dbReference>
<feature type="binding site" evidence="13">
    <location>
        <position position="35"/>
    </location>
    <ligand>
        <name>NADPH</name>
        <dbReference type="ChEBI" id="CHEBI:57783"/>
    </ligand>
</feature>
<keyword evidence="5 13" id="KW-0520">NAD</keyword>
<evidence type="ECO:0000256" key="7">
    <source>
        <dbReference type="ARBA" id="ARBA00023209"/>
    </source>
</evidence>
<comment type="catalytic activity">
    <reaction evidence="13">
        <text>sn-glycerol 3-phosphate + NAD(+) = dihydroxyacetone phosphate + NADH + H(+)</text>
        <dbReference type="Rhea" id="RHEA:11092"/>
        <dbReference type="ChEBI" id="CHEBI:15378"/>
        <dbReference type="ChEBI" id="CHEBI:57540"/>
        <dbReference type="ChEBI" id="CHEBI:57597"/>
        <dbReference type="ChEBI" id="CHEBI:57642"/>
        <dbReference type="ChEBI" id="CHEBI:57945"/>
        <dbReference type="EC" id="1.1.1.94"/>
    </reaction>
</comment>
<evidence type="ECO:0000259" key="19">
    <source>
        <dbReference type="Pfam" id="PF07479"/>
    </source>
</evidence>
<feature type="binding site" evidence="13">
    <location>
        <position position="12"/>
    </location>
    <ligand>
        <name>NADPH</name>
        <dbReference type="ChEBI" id="CHEBI:57783"/>
    </ligand>
</feature>
<dbReference type="InterPro" id="IPR006109">
    <property type="entry name" value="G3P_DH_NAD-dep_C"/>
</dbReference>
<keyword evidence="13" id="KW-0547">Nucleotide-binding</keyword>
<feature type="binding site" evidence="13">
    <location>
        <position position="281"/>
    </location>
    <ligand>
        <name>NADPH</name>
        <dbReference type="ChEBI" id="CHEBI:57783"/>
    </ligand>
</feature>
<dbReference type="PRINTS" id="PR00077">
    <property type="entry name" value="GPDHDRGNASE"/>
</dbReference>
<comment type="caution">
    <text evidence="13">Lacks conserved residue(s) required for the propagation of feature annotation.</text>
</comment>
<dbReference type="EC" id="1.1.1.94" evidence="10 13"/>
<protein>
    <recommendedName>
        <fullName evidence="11 13">Glycerol-3-phosphate dehydrogenase [NAD(P)+]</fullName>
        <ecNumber evidence="10 13">1.1.1.94</ecNumber>
    </recommendedName>
    <alternativeName>
        <fullName evidence="13">NAD(P)(+)-dependent glycerol-3-phosphate dehydrogenase</fullName>
    </alternativeName>
    <alternativeName>
        <fullName evidence="12 13">NAD(P)H-dependent dihydroxyacetone-phosphate reductase</fullName>
    </alternativeName>
</protein>
<proteinExistence type="inferred from homology"/>
<feature type="binding site" evidence="13">
    <location>
        <position position="34"/>
    </location>
    <ligand>
        <name>NADPH</name>
        <dbReference type="ChEBI" id="CHEBI:57783"/>
    </ligand>
</feature>
<dbReference type="AlphaFoldDB" id="A0AAE4C6Q7"/>
<feature type="binding site" evidence="13">
    <location>
        <position position="193"/>
    </location>
    <ligand>
        <name>sn-glycerol 3-phosphate</name>
        <dbReference type="ChEBI" id="CHEBI:57597"/>
    </ligand>
</feature>
<feature type="binding site" evidence="13">
    <location>
        <position position="138"/>
    </location>
    <ligand>
        <name>sn-glycerol 3-phosphate</name>
        <dbReference type="ChEBI" id="CHEBI:57597"/>
    </ligand>
</feature>
<feature type="binding site" evidence="16">
    <location>
        <position position="257"/>
    </location>
    <ligand>
        <name>NAD(+)</name>
        <dbReference type="ChEBI" id="CHEBI:57540"/>
    </ligand>
</feature>
<feature type="binding site" evidence="13">
    <location>
        <position position="142"/>
    </location>
    <ligand>
        <name>NADPH</name>
        <dbReference type="ChEBI" id="CHEBI:57783"/>
    </ligand>
</feature>
<dbReference type="GO" id="GO:0051287">
    <property type="term" value="F:NAD binding"/>
    <property type="evidence" value="ECO:0007669"/>
    <property type="project" value="InterPro"/>
</dbReference>
<keyword evidence="4 13" id="KW-0560">Oxidoreductase</keyword>
<dbReference type="PIRSF" id="PIRSF000114">
    <property type="entry name" value="Glycerol-3-P_dh"/>
    <property type="match status" value="1"/>
</dbReference>
<accession>A0AAE4C6Q7</accession>
<dbReference type="InterPro" id="IPR013328">
    <property type="entry name" value="6PGD_dom2"/>
</dbReference>
<evidence type="ECO:0000256" key="6">
    <source>
        <dbReference type="ARBA" id="ARBA00023098"/>
    </source>
</evidence>
<evidence type="ECO:0000313" key="21">
    <source>
        <dbReference type="Proteomes" id="UP001247307"/>
    </source>
</evidence>
<feature type="binding site" evidence="13">
    <location>
        <position position="257"/>
    </location>
    <ligand>
        <name>NADPH</name>
        <dbReference type="ChEBI" id="CHEBI:57783"/>
    </ligand>
</feature>
<feature type="binding site" evidence="13">
    <location>
        <position position="283"/>
    </location>
    <ligand>
        <name>NADPH</name>
        <dbReference type="ChEBI" id="CHEBI:57783"/>
    </ligand>
</feature>
<sequence>MTRVAILGSGSWGTAFGKILTDAREDTLVTLWARRETVAAEINERHLNREYFPDVELSERMTATTDPAAAVRGASVVVVAVPSQSARALMERVAGALEPDAIVVSLMKGLERGTHLRMSQVLAESLGLSPERIAVVSGPNLAREIVDRQPTASVVAAANPLVAARIAELCTAPYFRPYTNTDVVGVEVGGVVKNIIAVAVGMCDGLGVGDNSKASIMTRGLAETMRLALALGGLGPTLAGLAGMGDLVATCSSRLSRNNTAGRLLAEGLTPDEVAERMSQVAEGVKSAAAVAELAAQYDVRMPITQAVVDVVEGRLAVNDMGARLMGRDLTSEGEL</sequence>
<dbReference type="Pfam" id="PF01210">
    <property type="entry name" value="NAD_Gly3P_dh_N"/>
    <property type="match status" value="1"/>
</dbReference>
<dbReference type="SUPFAM" id="SSF48179">
    <property type="entry name" value="6-phosphogluconate dehydrogenase C-terminal domain-like"/>
    <property type="match status" value="1"/>
</dbReference>
<keyword evidence="3 13" id="KW-0521">NADP</keyword>
<feature type="binding site" evidence="13">
    <location>
        <position position="258"/>
    </location>
    <ligand>
        <name>sn-glycerol 3-phosphate</name>
        <dbReference type="ChEBI" id="CHEBI:57597"/>
    </ligand>
</feature>
<feature type="binding site" evidence="13">
    <location>
        <position position="246"/>
    </location>
    <ligand>
        <name>sn-glycerol 3-phosphate</name>
        <dbReference type="ChEBI" id="CHEBI:57597"/>
    </ligand>
</feature>
<feature type="binding site" evidence="16">
    <location>
        <position position="142"/>
    </location>
    <ligand>
        <name>NAD(+)</name>
        <dbReference type="ChEBI" id="CHEBI:57540"/>
    </ligand>
</feature>
<dbReference type="Proteomes" id="UP001247307">
    <property type="component" value="Unassembled WGS sequence"/>
</dbReference>
<organism evidence="20 21">
    <name type="scientific">Falsarthrobacter nasiphocae</name>
    <dbReference type="NCBI Taxonomy" id="189863"/>
    <lineage>
        <taxon>Bacteria</taxon>
        <taxon>Bacillati</taxon>
        <taxon>Actinomycetota</taxon>
        <taxon>Actinomycetes</taxon>
        <taxon>Micrococcales</taxon>
        <taxon>Micrococcaceae</taxon>
        <taxon>Falsarthrobacter</taxon>
    </lineage>
</organism>
<keyword evidence="7 13" id="KW-0594">Phospholipid biosynthesis</keyword>
<keyword evidence="8 13" id="KW-1208">Phospholipid metabolism</keyword>